<sequence>MALNKEQKKAVVSEIASVAQDAHSLVAAEYRGSSVDLMTAMRSDARKSGVYLRVAKNTLVKRAVEGTDYECIQNSLVGPLLFAFSQEDPGCAARLIKDHAEENDMLEVKFVSIGGDLLAASELSRLASLPTKDQAIAMLMSVMKAPVEKLVRTLAEPHAKLTRTIAAIKDQKAA</sequence>
<gene>
    <name evidence="4" type="ORF">MNBD_GAMMA02-656</name>
</gene>
<dbReference type="Pfam" id="PF00466">
    <property type="entry name" value="Ribosomal_L10"/>
    <property type="match status" value="1"/>
</dbReference>
<keyword evidence="2 4" id="KW-0689">Ribosomal protein</keyword>
<dbReference type="CDD" id="cd05797">
    <property type="entry name" value="Ribosomal_L10"/>
    <property type="match status" value="1"/>
</dbReference>
<dbReference type="AlphaFoldDB" id="A0A3B0VX15"/>
<dbReference type="GO" id="GO:1990904">
    <property type="term" value="C:ribonucleoprotein complex"/>
    <property type="evidence" value="ECO:0007669"/>
    <property type="project" value="UniProtKB-KW"/>
</dbReference>
<dbReference type="InterPro" id="IPR001790">
    <property type="entry name" value="Ribosomal_uL10"/>
</dbReference>
<dbReference type="SUPFAM" id="SSF160369">
    <property type="entry name" value="Ribosomal protein L10-like"/>
    <property type="match status" value="1"/>
</dbReference>
<keyword evidence="3" id="KW-0687">Ribonucleoprotein</keyword>
<protein>
    <submittedName>
        <fullName evidence="4">LSU ribosomal protein L10p (P0)</fullName>
    </submittedName>
</protein>
<reference evidence="4" key="1">
    <citation type="submission" date="2018-06" db="EMBL/GenBank/DDBJ databases">
        <authorList>
            <person name="Zhirakovskaya E."/>
        </authorList>
    </citation>
    <scope>NUCLEOTIDE SEQUENCE</scope>
</reference>
<dbReference type="NCBIfam" id="NF000955">
    <property type="entry name" value="PRK00099.1-1"/>
    <property type="match status" value="1"/>
</dbReference>
<evidence type="ECO:0000256" key="3">
    <source>
        <dbReference type="ARBA" id="ARBA00023274"/>
    </source>
</evidence>
<name>A0A3B0VX15_9ZZZZ</name>
<dbReference type="Gene3D" id="6.10.250.2350">
    <property type="match status" value="1"/>
</dbReference>
<dbReference type="InterPro" id="IPR043141">
    <property type="entry name" value="Ribosomal_uL10-like_sf"/>
</dbReference>
<dbReference type="InterPro" id="IPR022973">
    <property type="entry name" value="Ribosomal_uL10_bac"/>
</dbReference>
<evidence type="ECO:0000313" key="4">
    <source>
        <dbReference type="EMBL" id="VAW44860.1"/>
    </source>
</evidence>
<evidence type="ECO:0000256" key="2">
    <source>
        <dbReference type="ARBA" id="ARBA00022980"/>
    </source>
</evidence>
<dbReference type="GO" id="GO:0005840">
    <property type="term" value="C:ribosome"/>
    <property type="evidence" value="ECO:0007669"/>
    <property type="project" value="UniProtKB-KW"/>
</dbReference>
<comment type="similarity">
    <text evidence="1">Belongs to the universal ribosomal protein uL10 family.</text>
</comment>
<dbReference type="Gene3D" id="3.30.70.1730">
    <property type="match status" value="1"/>
</dbReference>
<dbReference type="HAMAP" id="MF_00362">
    <property type="entry name" value="Ribosomal_uL10"/>
    <property type="match status" value="1"/>
</dbReference>
<evidence type="ECO:0000256" key="1">
    <source>
        <dbReference type="ARBA" id="ARBA00008889"/>
    </source>
</evidence>
<dbReference type="InterPro" id="IPR047865">
    <property type="entry name" value="Ribosomal_uL10_bac_type"/>
</dbReference>
<accession>A0A3B0VX15</accession>
<dbReference type="PANTHER" id="PTHR11560">
    <property type="entry name" value="39S RIBOSOMAL PROTEIN L10, MITOCHONDRIAL"/>
    <property type="match status" value="1"/>
</dbReference>
<proteinExistence type="inferred from homology"/>
<dbReference type="EMBL" id="UOFA01000141">
    <property type="protein sequence ID" value="VAW44860.1"/>
    <property type="molecule type" value="Genomic_DNA"/>
</dbReference>
<organism evidence="4">
    <name type="scientific">hydrothermal vent metagenome</name>
    <dbReference type="NCBI Taxonomy" id="652676"/>
    <lineage>
        <taxon>unclassified sequences</taxon>
        <taxon>metagenomes</taxon>
        <taxon>ecological metagenomes</taxon>
    </lineage>
</organism>